<dbReference type="SMART" id="SM00441">
    <property type="entry name" value="FF"/>
    <property type="match status" value="1"/>
</dbReference>
<dbReference type="Pfam" id="PF00397">
    <property type="entry name" value="WW"/>
    <property type="match status" value="1"/>
</dbReference>
<dbReference type="SMART" id="SM00456">
    <property type="entry name" value="WW"/>
    <property type="match status" value="2"/>
</dbReference>
<feature type="compositionally biased region" description="Acidic residues" evidence="2">
    <location>
        <begin position="308"/>
        <end position="323"/>
    </location>
</feature>
<dbReference type="PROSITE" id="PS01159">
    <property type="entry name" value="WW_DOMAIN_1"/>
    <property type="match status" value="1"/>
</dbReference>
<dbReference type="InterPro" id="IPR002713">
    <property type="entry name" value="FF_domain"/>
</dbReference>
<protein>
    <submittedName>
        <fullName evidence="5">LAFE_0F16204g1_1</fullName>
    </submittedName>
</protein>
<dbReference type="AlphaFoldDB" id="A0A1G4MG89"/>
<dbReference type="InterPro" id="IPR036020">
    <property type="entry name" value="WW_dom_sf"/>
</dbReference>
<dbReference type="PROSITE" id="PS51676">
    <property type="entry name" value="FF"/>
    <property type="match status" value="1"/>
</dbReference>
<feature type="domain" description="WW" evidence="3">
    <location>
        <begin position="55"/>
        <end position="84"/>
    </location>
</feature>
<feature type="domain" description="WW" evidence="3">
    <location>
        <begin position="1"/>
        <end position="32"/>
    </location>
</feature>
<dbReference type="PROSITE" id="PS50020">
    <property type="entry name" value="WW_DOMAIN_2"/>
    <property type="match status" value="2"/>
</dbReference>
<evidence type="ECO:0000259" key="4">
    <source>
        <dbReference type="PROSITE" id="PS51676"/>
    </source>
</evidence>
<sequence>MARVWREYKTPDGKVYYYNLTTKKSTWTRPADFEDDADVRDNKKRKLDHLPKFAVPLENDWFLIICNTGLRFFYNKSSNVSSWEIVDENSAALIAQLDKRKLILLIAIARGFAYEGNDIYEEILEDLDKVRPAKDTDYTDSPVISGVEENNGPESQRPNVNRLKDTSLSSGTSGLVAGYDSDESEEEGNEQAELPGHANPSANNIEDNNIEGNNIEDDNIEDDNESEVYEFNSLEGKSQNSNVEEFKSLFDEYELDPYSTWSLQSKKINSDARYYKVTSDVLRKELFDDWCAAAVVTSQHDQDNSDNNAEEEVEDLSEEEDDQMEPTKYHYLAHIVSKASIAPNTIFKDIKTNNSELFKKFKINHSIKKKEQEHFISRLLFYYKKRTLEERIQTFESFLTTKSSILKRNVKDTQTLRAIVSKESLPDSSYGIETLLLKMENCMDIHGASAFLQNEMQYYLIGVKDKTIVLQKFLKQFI</sequence>
<dbReference type="GO" id="GO:0070063">
    <property type="term" value="F:RNA polymerase binding"/>
    <property type="evidence" value="ECO:0007669"/>
    <property type="project" value="InterPro"/>
</dbReference>
<feature type="region of interest" description="Disordered" evidence="2">
    <location>
        <begin position="134"/>
        <end position="220"/>
    </location>
</feature>
<feature type="domain" description="FF" evidence="4">
    <location>
        <begin position="239"/>
        <end position="293"/>
    </location>
</feature>
<name>A0A1G4MG89_LACFM</name>
<gene>
    <name evidence="5" type="ORF">LAFE_0F16204G</name>
</gene>
<dbReference type="OMA" id="EPTKYHY"/>
<feature type="compositionally biased region" description="Acidic residues" evidence="2">
    <location>
        <begin position="180"/>
        <end position="190"/>
    </location>
</feature>
<dbReference type="Proteomes" id="UP000190831">
    <property type="component" value="Chromosome F"/>
</dbReference>
<feature type="region of interest" description="Disordered" evidence="2">
    <location>
        <begin position="298"/>
        <end position="323"/>
    </location>
</feature>
<evidence type="ECO:0000259" key="3">
    <source>
        <dbReference type="PROSITE" id="PS50020"/>
    </source>
</evidence>
<evidence type="ECO:0000256" key="1">
    <source>
        <dbReference type="ARBA" id="ARBA00022737"/>
    </source>
</evidence>
<proteinExistence type="predicted"/>
<accession>A0A1G4MG89</accession>
<keyword evidence="6" id="KW-1185">Reference proteome</keyword>
<dbReference type="SUPFAM" id="SSF51045">
    <property type="entry name" value="WW domain"/>
    <property type="match status" value="1"/>
</dbReference>
<organism evidence="5 6">
    <name type="scientific">Lachancea fermentati</name>
    <name type="common">Zygosaccharomyces fermentati</name>
    <dbReference type="NCBI Taxonomy" id="4955"/>
    <lineage>
        <taxon>Eukaryota</taxon>
        <taxon>Fungi</taxon>
        <taxon>Dikarya</taxon>
        <taxon>Ascomycota</taxon>
        <taxon>Saccharomycotina</taxon>
        <taxon>Saccharomycetes</taxon>
        <taxon>Saccharomycetales</taxon>
        <taxon>Saccharomycetaceae</taxon>
        <taxon>Lachancea</taxon>
    </lineage>
</organism>
<dbReference type="Gene3D" id="2.20.70.10">
    <property type="match status" value="1"/>
</dbReference>
<dbReference type="STRING" id="4955.A0A1G4MG89"/>
<dbReference type="Gene3D" id="1.10.10.440">
    <property type="entry name" value="FF domain"/>
    <property type="match status" value="1"/>
</dbReference>
<dbReference type="GO" id="GO:0003712">
    <property type="term" value="F:transcription coregulator activity"/>
    <property type="evidence" value="ECO:0007669"/>
    <property type="project" value="TreeGrafter"/>
</dbReference>
<dbReference type="SUPFAM" id="SSF81698">
    <property type="entry name" value="FF domain"/>
    <property type="match status" value="1"/>
</dbReference>
<evidence type="ECO:0000313" key="5">
    <source>
        <dbReference type="EMBL" id="SCW02875.1"/>
    </source>
</evidence>
<dbReference type="InterPro" id="IPR036517">
    <property type="entry name" value="FF_domain_sf"/>
</dbReference>
<dbReference type="EMBL" id="LT598490">
    <property type="protein sequence ID" value="SCW02875.1"/>
    <property type="molecule type" value="Genomic_DNA"/>
</dbReference>
<evidence type="ECO:0000313" key="6">
    <source>
        <dbReference type="Proteomes" id="UP000190831"/>
    </source>
</evidence>
<keyword evidence="1" id="KW-0677">Repeat</keyword>
<reference evidence="6" key="1">
    <citation type="submission" date="2016-03" db="EMBL/GenBank/DDBJ databases">
        <authorList>
            <person name="Devillers H."/>
        </authorList>
    </citation>
    <scope>NUCLEOTIDE SEQUENCE [LARGE SCALE GENOMIC DNA]</scope>
</reference>
<evidence type="ECO:0000256" key="2">
    <source>
        <dbReference type="SAM" id="MobiDB-lite"/>
    </source>
</evidence>
<dbReference type="InterPro" id="IPR001202">
    <property type="entry name" value="WW_dom"/>
</dbReference>
<dbReference type="PANTHER" id="PTHR15377">
    <property type="entry name" value="TRANSCRIPTION ELONGATION REGULATOR 1"/>
    <property type="match status" value="1"/>
</dbReference>
<dbReference type="PANTHER" id="PTHR15377:SF3">
    <property type="entry name" value="WW DOMAIN-CONTAINING PROTEIN"/>
    <property type="match status" value="1"/>
</dbReference>
<dbReference type="Pfam" id="PF01846">
    <property type="entry name" value="FF"/>
    <property type="match status" value="1"/>
</dbReference>
<dbReference type="GO" id="GO:0005634">
    <property type="term" value="C:nucleus"/>
    <property type="evidence" value="ECO:0007669"/>
    <property type="project" value="TreeGrafter"/>
</dbReference>
<dbReference type="InterPro" id="IPR045148">
    <property type="entry name" value="TCRG1-like"/>
</dbReference>
<feature type="compositionally biased region" description="Low complexity" evidence="2">
    <location>
        <begin position="203"/>
        <end position="213"/>
    </location>
</feature>
<dbReference type="OrthoDB" id="410044at2759"/>
<dbReference type="CDD" id="cd00201">
    <property type="entry name" value="WW"/>
    <property type="match status" value="1"/>
</dbReference>